<dbReference type="Pfam" id="PF00030">
    <property type="entry name" value="Crystall"/>
    <property type="match status" value="2"/>
</dbReference>
<comment type="function">
    <text evidence="1">Crystallins are the dominant structural components of the vertebrate eye lens.</text>
</comment>
<dbReference type="Ensembl" id="ENSPRET00000017985.1">
    <property type="protein sequence ID" value="ENSPREP00000017795.1"/>
    <property type="gene ID" value="ENSPREG00000012039.1"/>
</dbReference>
<evidence type="ECO:0000256" key="2">
    <source>
        <dbReference type="ARBA" id="ARBA00009646"/>
    </source>
</evidence>
<dbReference type="FunFam" id="2.60.20.10:FF:000003">
    <property type="entry name" value="Crystallin gamma S"/>
    <property type="match status" value="1"/>
</dbReference>
<dbReference type="Gene3D" id="2.60.20.10">
    <property type="entry name" value="Crystallins"/>
    <property type="match status" value="2"/>
</dbReference>
<comment type="similarity">
    <text evidence="2">Belongs to the beta/gamma-crystallin family.</text>
</comment>
<dbReference type="PANTHER" id="PTHR11818">
    <property type="entry name" value="BETA/GAMMA CRYSTALLIN"/>
    <property type="match status" value="1"/>
</dbReference>
<keyword evidence="3" id="KW-0273">Eye lens protein</keyword>
<dbReference type="InterPro" id="IPR050252">
    <property type="entry name" value="Beta/Gamma-Crystallin"/>
</dbReference>
<proteinExistence type="inferred from homology"/>
<feature type="signal peptide" evidence="5">
    <location>
        <begin position="1"/>
        <end position="20"/>
    </location>
</feature>
<evidence type="ECO:0000256" key="5">
    <source>
        <dbReference type="SAM" id="SignalP"/>
    </source>
</evidence>
<keyword evidence="4" id="KW-0677">Repeat</keyword>
<dbReference type="GO" id="GO:0002088">
    <property type="term" value="P:lens development in camera-type eye"/>
    <property type="evidence" value="ECO:0007669"/>
    <property type="project" value="TreeGrafter"/>
</dbReference>
<dbReference type="GO" id="GO:0007601">
    <property type="term" value="P:visual perception"/>
    <property type="evidence" value="ECO:0007669"/>
    <property type="project" value="TreeGrafter"/>
</dbReference>
<reference evidence="8" key="1">
    <citation type="submission" date="2013-11" db="EMBL/GenBank/DDBJ databases">
        <title>The genomic landscape of the Guanapo guppy.</title>
        <authorList>
            <person name="Kuenstner A."/>
            <person name="Dreyer C."/>
        </authorList>
    </citation>
    <scope>NUCLEOTIDE SEQUENCE</scope>
    <source>
        <strain evidence="8">Guanapo</strain>
    </source>
</reference>
<evidence type="ECO:0000256" key="3">
    <source>
        <dbReference type="ARBA" id="ARBA00022613"/>
    </source>
</evidence>
<accession>A0A3P9P7K7</accession>
<dbReference type="SUPFAM" id="SSF49695">
    <property type="entry name" value="gamma-Crystallin-like"/>
    <property type="match status" value="1"/>
</dbReference>
<feature type="domain" description="Beta/gamma crystallin 'Greek key'" evidence="6">
    <location>
        <begin position="218"/>
        <end position="260"/>
    </location>
</feature>
<evidence type="ECO:0000259" key="6">
    <source>
        <dbReference type="PROSITE" id="PS50915"/>
    </source>
</evidence>
<evidence type="ECO:0000313" key="7">
    <source>
        <dbReference type="Ensembl" id="ENSPREP00000017795.1"/>
    </source>
</evidence>
<dbReference type="GeneTree" id="ENSGT00940000163494"/>
<dbReference type="FunFam" id="2.60.20.10:FF:000001">
    <property type="entry name" value="Crystallin gamma S"/>
    <property type="match status" value="1"/>
</dbReference>
<evidence type="ECO:0000256" key="4">
    <source>
        <dbReference type="ARBA" id="ARBA00022737"/>
    </source>
</evidence>
<keyword evidence="8" id="KW-1185">Reference proteome</keyword>
<sequence length="261" mass="30490">MSCGALVFVSTLCWIQRLWAALFRETGVTASEQCDSPGSIFESLIEKSTSHKAKNHVLDFIVLALYKEHTGGGRCNILFSTPNLLISTMEKIIFYEDRNFQGRYHESGNDFSDLHTYVSRCNSIKVLGGFWVVYEKPNYMGHQYVLSPGEYPDYQYWLGINDAVRSCRVVRHVGNMWRMKIWEKPNFEGESVELSDNMPTFHERWQSRDVQSCKVFEGAWIFYEHPNYRGRQYLLEKGEYRRYSEWGGRQPSVGSVRRVKN</sequence>
<feature type="domain" description="Beta/gamma crystallin 'Greek key'" evidence="6">
    <location>
        <begin position="177"/>
        <end position="217"/>
    </location>
</feature>
<dbReference type="InterPro" id="IPR011024">
    <property type="entry name" value="G_crystallin-like"/>
</dbReference>
<organism evidence="7 8">
    <name type="scientific">Poecilia reticulata</name>
    <name type="common">Guppy</name>
    <name type="synonym">Acanthophacelus reticulatus</name>
    <dbReference type="NCBI Taxonomy" id="8081"/>
    <lineage>
        <taxon>Eukaryota</taxon>
        <taxon>Metazoa</taxon>
        <taxon>Chordata</taxon>
        <taxon>Craniata</taxon>
        <taxon>Vertebrata</taxon>
        <taxon>Euteleostomi</taxon>
        <taxon>Actinopterygii</taxon>
        <taxon>Neopterygii</taxon>
        <taxon>Teleostei</taxon>
        <taxon>Neoteleostei</taxon>
        <taxon>Acanthomorphata</taxon>
        <taxon>Ovalentaria</taxon>
        <taxon>Atherinomorphae</taxon>
        <taxon>Cyprinodontiformes</taxon>
        <taxon>Poeciliidae</taxon>
        <taxon>Poeciliinae</taxon>
        <taxon>Poecilia</taxon>
    </lineage>
</organism>
<evidence type="ECO:0000256" key="1">
    <source>
        <dbReference type="ARBA" id="ARBA00003689"/>
    </source>
</evidence>
<dbReference type="InterPro" id="IPR001064">
    <property type="entry name" value="Beta/gamma_crystallin"/>
</dbReference>
<dbReference type="OMA" id="FWVVYEK"/>
<keyword evidence="5" id="KW-0732">Signal</keyword>
<feature type="domain" description="Beta/gamma crystallin 'Greek key'" evidence="6">
    <location>
        <begin position="90"/>
        <end position="128"/>
    </location>
</feature>
<dbReference type="PROSITE" id="PS50915">
    <property type="entry name" value="CRYSTALLIN_BETA_GAMMA"/>
    <property type="match status" value="4"/>
</dbReference>
<dbReference type="PANTHER" id="PTHR11818:SF126">
    <property type="entry name" value="CRYSTALLIN, GAMMA MX,-LIKE 2-RELATED"/>
    <property type="match status" value="1"/>
</dbReference>
<dbReference type="Bgee" id="ENSPREG00000012039">
    <property type="expression patterns" value="Expressed in head"/>
</dbReference>
<feature type="chain" id="PRO_5018052260" evidence="5">
    <location>
        <begin position="21"/>
        <end position="261"/>
    </location>
</feature>
<dbReference type="GO" id="GO:0005212">
    <property type="term" value="F:structural constituent of eye lens"/>
    <property type="evidence" value="ECO:0007669"/>
    <property type="project" value="UniProtKB-KW"/>
</dbReference>
<dbReference type="AlphaFoldDB" id="A0A3P9P7K7"/>
<reference evidence="7" key="3">
    <citation type="submission" date="2025-09" db="UniProtKB">
        <authorList>
            <consortium name="Ensembl"/>
        </authorList>
    </citation>
    <scope>IDENTIFICATION</scope>
    <source>
        <strain evidence="7">Guanapo</strain>
    </source>
</reference>
<dbReference type="PRINTS" id="PR01367">
    <property type="entry name" value="BGCRYSTALLIN"/>
</dbReference>
<feature type="domain" description="Beta/gamma crystallin 'Greek key'" evidence="6">
    <location>
        <begin position="129"/>
        <end position="171"/>
    </location>
</feature>
<reference evidence="7" key="2">
    <citation type="submission" date="2025-08" db="UniProtKB">
        <authorList>
            <consortium name="Ensembl"/>
        </authorList>
    </citation>
    <scope>IDENTIFICATION</scope>
    <source>
        <strain evidence="7">Guanapo</strain>
    </source>
</reference>
<dbReference type="Proteomes" id="UP000242638">
    <property type="component" value="Unassembled WGS sequence"/>
</dbReference>
<evidence type="ECO:0000313" key="8">
    <source>
        <dbReference type="Proteomes" id="UP000242638"/>
    </source>
</evidence>
<name>A0A3P9P7K7_POERE</name>
<dbReference type="SMART" id="SM00247">
    <property type="entry name" value="XTALbg"/>
    <property type="match status" value="2"/>
</dbReference>
<protein>
    <submittedName>
        <fullName evidence="7">Beta-crystallin S-1-like</fullName>
    </submittedName>
</protein>